<dbReference type="InterPro" id="IPR053151">
    <property type="entry name" value="RNase_H-like"/>
</dbReference>
<dbReference type="Pfam" id="PF13456">
    <property type="entry name" value="RVT_3"/>
    <property type="match status" value="1"/>
</dbReference>
<proteinExistence type="predicted"/>
<dbReference type="CDD" id="cd06222">
    <property type="entry name" value="RNase_H_like"/>
    <property type="match status" value="1"/>
</dbReference>
<keyword evidence="3" id="KW-1185">Reference proteome</keyword>
<dbReference type="SUPFAM" id="SSF53098">
    <property type="entry name" value="Ribonuclease H-like"/>
    <property type="match status" value="1"/>
</dbReference>
<dbReference type="InterPro" id="IPR012337">
    <property type="entry name" value="RNaseH-like_sf"/>
</dbReference>
<feature type="domain" description="RNase H type-1" evidence="1">
    <location>
        <begin position="21"/>
        <end position="141"/>
    </location>
</feature>
<evidence type="ECO:0000313" key="2">
    <source>
        <dbReference type="EMBL" id="KAK8486879.1"/>
    </source>
</evidence>
<name>A0ABR2A1L1_9ROSI</name>
<organism evidence="2 3">
    <name type="scientific">Hibiscus sabdariffa</name>
    <name type="common">roselle</name>
    <dbReference type="NCBI Taxonomy" id="183260"/>
    <lineage>
        <taxon>Eukaryota</taxon>
        <taxon>Viridiplantae</taxon>
        <taxon>Streptophyta</taxon>
        <taxon>Embryophyta</taxon>
        <taxon>Tracheophyta</taxon>
        <taxon>Spermatophyta</taxon>
        <taxon>Magnoliopsida</taxon>
        <taxon>eudicotyledons</taxon>
        <taxon>Gunneridae</taxon>
        <taxon>Pentapetalae</taxon>
        <taxon>rosids</taxon>
        <taxon>malvids</taxon>
        <taxon>Malvales</taxon>
        <taxon>Malvaceae</taxon>
        <taxon>Malvoideae</taxon>
        <taxon>Hibiscus</taxon>
    </lineage>
</organism>
<reference evidence="2 3" key="1">
    <citation type="journal article" date="2024" name="G3 (Bethesda)">
        <title>Genome assembly of Hibiscus sabdariffa L. provides insights into metabolisms of medicinal natural products.</title>
        <authorList>
            <person name="Kim T."/>
        </authorList>
    </citation>
    <scope>NUCLEOTIDE SEQUENCE [LARGE SCALE GENOMIC DNA]</scope>
    <source>
        <strain evidence="2">TK-2024</strain>
        <tissue evidence="2">Old leaves</tissue>
    </source>
</reference>
<dbReference type="Proteomes" id="UP001396334">
    <property type="component" value="Unassembled WGS sequence"/>
</dbReference>
<sequence>MMRCSRSVAWCKPPAGWCKLNFDGAVSKSSSMATCGGVLRDADRRWIMGYTKRLGVCSVLDSELWGLFEGLLSAWSLHIRYLLVETNSLEAYRIITEPSAACGGSTLVPYILELISRPWEVRLSHVRRNENALADHMAKMALASDFIVHKYLDLPLDCLGLIEEEATGEAVTVVLC</sequence>
<dbReference type="EMBL" id="JBBPBN010000420">
    <property type="protein sequence ID" value="KAK8486879.1"/>
    <property type="molecule type" value="Genomic_DNA"/>
</dbReference>
<dbReference type="InterPro" id="IPR036397">
    <property type="entry name" value="RNaseH_sf"/>
</dbReference>
<evidence type="ECO:0000313" key="3">
    <source>
        <dbReference type="Proteomes" id="UP001396334"/>
    </source>
</evidence>
<protein>
    <recommendedName>
        <fullName evidence="1">RNase H type-1 domain-containing protein</fullName>
    </recommendedName>
</protein>
<accession>A0ABR2A1L1</accession>
<evidence type="ECO:0000259" key="1">
    <source>
        <dbReference type="Pfam" id="PF13456"/>
    </source>
</evidence>
<dbReference type="PANTHER" id="PTHR47723">
    <property type="entry name" value="OS05G0353850 PROTEIN"/>
    <property type="match status" value="1"/>
</dbReference>
<dbReference type="Gene3D" id="3.30.420.10">
    <property type="entry name" value="Ribonuclease H-like superfamily/Ribonuclease H"/>
    <property type="match status" value="1"/>
</dbReference>
<dbReference type="InterPro" id="IPR044730">
    <property type="entry name" value="RNase_H-like_dom_plant"/>
</dbReference>
<dbReference type="InterPro" id="IPR002156">
    <property type="entry name" value="RNaseH_domain"/>
</dbReference>
<comment type="caution">
    <text evidence="2">The sequence shown here is derived from an EMBL/GenBank/DDBJ whole genome shotgun (WGS) entry which is preliminary data.</text>
</comment>
<dbReference type="PANTHER" id="PTHR47723:SF13">
    <property type="entry name" value="PUTATIVE-RELATED"/>
    <property type="match status" value="1"/>
</dbReference>
<gene>
    <name evidence="2" type="ORF">V6N11_058269</name>
</gene>